<feature type="region of interest" description="Disordered" evidence="1">
    <location>
        <begin position="450"/>
        <end position="480"/>
    </location>
</feature>
<evidence type="ECO:0000313" key="2">
    <source>
        <dbReference type="EMBL" id="CAF3360558.1"/>
    </source>
</evidence>
<feature type="compositionally biased region" description="Basic residues" evidence="1">
    <location>
        <begin position="470"/>
        <end position="480"/>
    </location>
</feature>
<feature type="compositionally biased region" description="Basic and acidic residues" evidence="1">
    <location>
        <begin position="398"/>
        <end position="426"/>
    </location>
</feature>
<feature type="compositionally biased region" description="Basic residues" evidence="1">
    <location>
        <begin position="385"/>
        <end position="397"/>
    </location>
</feature>
<name>A0A817WVX4_9BILA</name>
<sequence>MAEDKTTNNIENETPDSNVNELIRIVHSHLTPIASIYSPINSTSSATRTYTPPLMGTSARAAKRRVDSDSGPIRIEGTDTYNQQLQHHYQNVRQILEDQQQNQDELHSSNVDMPPESRQSFSAKRDFFEQRFKTPPPTYDSPPRQQQAQKIVTTITTTTTTAAATPTGPTYNVQDRTSSSSNESPSVDRVLEQAVELQKMSNINAIKNESQAPLIIERTEEYQVFLDSSNHEVRRTPSTSRTSIVQLTKTGHATDLDQAQAQVESLTDDHQAIQHLTRVLQEHNVSTINEYKRSPSQTNQNPIALSLLSSPNILVDRPNLPITSDYTVIDALVNNPLGTMNDNYNNMLNKRCNEIMTNLRNPEYLNTLKQTTTTTTTTAAIAKDSKKKSKEKKPKEKKLKEQNSRENEKESKRKTSLTDDNIERATVRSHITTAEVLQAKTVEPMTAATLSEQVPLIDPKEKKKQDKEKKKALKVKSKSKSKSENYQAIDAIISSPISIRLPDSYLTKYNVSPPLSLSLPLQSIPSTEISNPIINKNTTTTATLSKDNTNTNVQDKNQTLFHLIQIVGAIQLHGAPGIKDSLHRVPTKTSIATDSKESVIAPKQSAFVLNEVIHEQALLEQQRPIVTSNPTVPSLHGVVRRQSLLEQQRPITSPNEAETNLQSEPIKPRIIYRYMDEQGRILKISSVPPSELREQPAQQYTYHNIEPPYLYGRHIAVNDDRRHPLPQYEQHATWHGEPKLPTTVTREDFELRDRRVPQLSEQFIPAERTIPASVEHERPSRTSSQQQPRTYHYPNQQAVKLAWLPLSYPAEQAMPGGATGYDTDSTISERSTTQRPYEYGPTDSQYRYTNRPYYNDHYYNRSPGPSYYRNPPTVHYGGRGVSPEYGGLSRNYIEVFRGGDFRESKPSEIYSLPLSEQMRTSPNFPSSSRYSRYDQYQSERYGTMLNRNNIASTQPAYYSNSLPKSHYQNHIPPSTVHASTYYTHRSPFQHRTVQSSPNPECKNFIRHSKSFDYRPLRTKLQREYKITSNLLVDEWDYPQTSQNNKYSAATSATNQSGVSSPDDVFISNRTNKA</sequence>
<gene>
    <name evidence="2" type="ORF">GRG538_LOCUS6386</name>
</gene>
<proteinExistence type="predicted"/>
<dbReference type="Proteomes" id="UP000663872">
    <property type="component" value="Unassembled WGS sequence"/>
</dbReference>
<evidence type="ECO:0000313" key="3">
    <source>
        <dbReference type="Proteomes" id="UP000663872"/>
    </source>
</evidence>
<feature type="region of interest" description="Disordered" evidence="1">
    <location>
        <begin position="376"/>
        <end position="426"/>
    </location>
</feature>
<feature type="compositionally biased region" description="Polar residues" evidence="1">
    <location>
        <begin position="171"/>
        <end position="185"/>
    </location>
</feature>
<feature type="compositionally biased region" description="Basic and acidic residues" evidence="1">
    <location>
        <begin position="458"/>
        <end position="469"/>
    </location>
</feature>
<dbReference type="EMBL" id="CAJNYT010000652">
    <property type="protein sequence ID" value="CAF3360558.1"/>
    <property type="molecule type" value="Genomic_DNA"/>
</dbReference>
<feature type="region of interest" description="Disordered" evidence="1">
    <location>
        <begin position="1046"/>
        <end position="1073"/>
    </location>
</feature>
<feature type="region of interest" description="Disordered" evidence="1">
    <location>
        <begin position="816"/>
        <end position="849"/>
    </location>
</feature>
<feature type="region of interest" description="Disordered" evidence="1">
    <location>
        <begin position="48"/>
        <end position="72"/>
    </location>
</feature>
<feature type="compositionally biased region" description="Polar residues" evidence="1">
    <location>
        <begin position="781"/>
        <end position="791"/>
    </location>
</feature>
<dbReference type="AlphaFoldDB" id="A0A817WVX4"/>
<feature type="compositionally biased region" description="Polar residues" evidence="1">
    <location>
        <begin position="1046"/>
        <end position="1059"/>
    </location>
</feature>
<protein>
    <submittedName>
        <fullName evidence="2">Uncharacterized protein</fullName>
    </submittedName>
</protein>
<comment type="caution">
    <text evidence="2">The sequence shown here is derived from an EMBL/GenBank/DDBJ whole genome shotgun (WGS) entry which is preliminary data.</text>
</comment>
<organism evidence="2 3">
    <name type="scientific">Rotaria socialis</name>
    <dbReference type="NCBI Taxonomy" id="392032"/>
    <lineage>
        <taxon>Eukaryota</taxon>
        <taxon>Metazoa</taxon>
        <taxon>Spiralia</taxon>
        <taxon>Gnathifera</taxon>
        <taxon>Rotifera</taxon>
        <taxon>Eurotatoria</taxon>
        <taxon>Bdelloidea</taxon>
        <taxon>Philodinida</taxon>
        <taxon>Philodinidae</taxon>
        <taxon>Rotaria</taxon>
    </lineage>
</organism>
<feature type="compositionally biased region" description="Low complexity" evidence="1">
    <location>
        <begin position="161"/>
        <end position="170"/>
    </location>
</feature>
<evidence type="ECO:0000256" key="1">
    <source>
        <dbReference type="SAM" id="MobiDB-lite"/>
    </source>
</evidence>
<feature type="region of interest" description="Disordered" evidence="1">
    <location>
        <begin position="767"/>
        <end position="791"/>
    </location>
</feature>
<reference evidence="2" key="1">
    <citation type="submission" date="2021-02" db="EMBL/GenBank/DDBJ databases">
        <authorList>
            <person name="Nowell W R."/>
        </authorList>
    </citation>
    <scope>NUCLEOTIDE SEQUENCE</scope>
</reference>
<feature type="region of interest" description="Disordered" evidence="1">
    <location>
        <begin position="161"/>
        <end position="187"/>
    </location>
</feature>
<accession>A0A817WVX4</accession>
<feature type="compositionally biased region" description="Polar residues" evidence="1">
    <location>
        <begin position="822"/>
        <end position="835"/>
    </location>
</feature>